<comment type="subcellular location">
    <subcellularLocation>
        <location evidence="1">Cell envelope</location>
    </subcellularLocation>
</comment>
<evidence type="ECO:0000259" key="7">
    <source>
        <dbReference type="Pfam" id="PF25967"/>
    </source>
</evidence>
<evidence type="ECO:0000256" key="1">
    <source>
        <dbReference type="ARBA" id="ARBA00004196"/>
    </source>
</evidence>
<reference evidence="8 9" key="1">
    <citation type="journal article" date="2013" name="Genome Announc.">
        <title>Draft Genome Sequence of Rhizobium mesoamericanum STM3625, a Nitrogen-Fixing Symbiont of Mimosa pudica Isolated in French Guiana (South America).</title>
        <authorList>
            <person name="Moulin L."/>
            <person name="Mornico D."/>
            <person name="Melkonian R."/>
            <person name="Klonowska A."/>
        </authorList>
    </citation>
    <scope>NUCLEOTIDE SEQUENCE [LARGE SCALE GENOMIC DNA]</scope>
    <source>
        <strain evidence="8 9">STM3625</strain>
    </source>
</reference>
<dbReference type="Gene3D" id="2.40.30.170">
    <property type="match status" value="1"/>
</dbReference>
<keyword evidence="9" id="KW-1185">Reference proteome</keyword>
<evidence type="ECO:0000313" key="9">
    <source>
        <dbReference type="Proteomes" id="UP000009319"/>
    </source>
</evidence>
<dbReference type="Gene3D" id="1.10.287.470">
    <property type="entry name" value="Helix hairpin bin"/>
    <property type="match status" value="1"/>
</dbReference>
<dbReference type="InterPro" id="IPR058627">
    <property type="entry name" value="MdtA-like_C"/>
</dbReference>
<dbReference type="STRING" id="1211777.BN77_3817"/>
<dbReference type="Gene3D" id="2.40.50.100">
    <property type="match status" value="1"/>
</dbReference>
<comment type="caution">
    <text evidence="8">The sequence shown here is derived from an EMBL/GenBank/DDBJ whole genome shotgun (WGS) entry which is preliminary data.</text>
</comment>
<dbReference type="InterPro" id="IPR006143">
    <property type="entry name" value="RND_pump_MFP"/>
</dbReference>
<dbReference type="Pfam" id="PF25876">
    <property type="entry name" value="HH_MFP_RND"/>
    <property type="match status" value="1"/>
</dbReference>
<feature type="domain" description="Multidrug resistance protein MdtA-like barrel-sandwich hybrid" evidence="6">
    <location>
        <begin position="89"/>
        <end position="225"/>
    </location>
</feature>
<organism evidence="8 9">
    <name type="scientific">Rhizobium mesoamericanum STM3625</name>
    <dbReference type="NCBI Taxonomy" id="1211777"/>
    <lineage>
        <taxon>Bacteria</taxon>
        <taxon>Pseudomonadati</taxon>
        <taxon>Pseudomonadota</taxon>
        <taxon>Alphaproteobacteria</taxon>
        <taxon>Hyphomicrobiales</taxon>
        <taxon>Rhizobiaceae</taxon>
        <taxon>Rhizobium/Agrobacterium group</taxon>
        <taxon>Rhizobium</taxon>
    </lineage>
</organism>
<comment type="similarity">
    <text evidence="2">Belongs to the membrane fusion protein (MFP) (TC 8.A.1) family.</text>
</comment>
<dbReference type="Gene3D" id="2.40.420.20">
    <property type="match status" value="1"/>
</dbReference>
<evidence type="ECO:0000259" key="6">
    <source>
        <dbReference type="Pfam" id="PF25917"/>
    </source>
</evidence>
<dbReference type="eggNOG" id="COG0845">
    <property type="taxonomic scope" value="Bacteria"/>
</dbReference>
<dbReference type="Pfam" id="PF25967">
    <property type="entry name" value="RND-MFP_C"/>
    <property type="match status" value="1"/>
</dbReference>
<dbReference type="GO" id="GO:0015562">
    <property type="term" value="F:efflux transmembrane transporter activity"/>
    <property type="evidence" value="ECO:0007669"/>
    <property type="project" value="TreeGrafter"/>
</dbReference>
<feature type="domain" description="Multidrug resistance protein MdtA-like alpha-helical hairpin" evidence="5">
    <location>
        <begin position="128"/>
        <end position="196"/>
    </location>
</feature>
<accession>K0PJW9</accession>
<keyword evidence="3" id="KW-0813">Transport</keyword>
<name>K0PJW9_9HYPH</name>
<dbReference type="PANTHER" id="PTHR30469:SF38">
    <property type="entry name" value="HLYD FAMILY SECRETION PROTEIN"/>
    <property type="match status" value="1"/>
</dbReference>
<protein>
    <submittedName>
        <fullName evidence="8">HlyD family secretion protein</fullName>
    </submittedName>
</protein>
<evidence type="ECO:0000256" key="2">
    <source>
        <dbReference type="ARBA" id="ARBA00009477"/>
    </source>
</evidence>
<evidence type="ECO:0000256" key="3">
    <source>
        <dbReference type="ARBA" id="ARBA00022448"/>
    </source>
</evidence>
<dbReference type="InterPro" id="IPR058624">
    <property type="entry name" value="MdtA-like_HH"/>
</dbReference>
<evidence type="ECO:0000259" key="5">
    <source>
        <dbReference type="Pfam" id="PF25876"/>
    </source>
</evidence>
<dbReference type="HOGENOM" id="CLU_018816_1_0_5"/>
<evidence type="ECO:0000313" key="8">
    <source>
        <dbReference type="EMBL" id="CCM76781.1"/>
    </source>
</evidence>
<dbReference type="PANTHER" id="PTHR30469">
    <property type="entry name" value="MULTIDRUG RESISTANCE PROTEIN MDTA"/>
    <property type="match status" value="1"/>
</dbReference>
<dbReference type="EMBL" id="CANI01000027">
    <property type="protein sequence ID" value="CCM76781.1"/>
    <property type="molecule type" value="Genomic_DNA"/>
</dbReference>
<dbReference type="Pfam" id="PF25917">
    <property type="entry name" value="BSH_RND"/>
    <property type="match status" value="1"/>
</dbReference>
<feature type="region of interest" description="Disordered" evidence="4">
    <location>
        <begin position="1"/>
        <end position="26"/>
    </location>
</feature>
<sequence>MGDGPQKQFNWNRGETPAPNPFENHTGAKAMQSSRLLGVGLACAVLAACDEKAAVAPPPQQVRVVAAAETRYQPGAEITGEVRARVQTELSFRVSGRVVERMVDVGSHVHAGDVLARLNDTEQQADVNVARAAQESAQAVLAQKTLAFERSKSLLQSQAVPRAVFDDAQKELLSAQASLEAAEAAFATAQDALSYTELRAAADGIITARSIETGQVVSAAQSAFTLAHDGPRDAVFDVFEAFFLDGRPLNDVDVALVSDPAHDVHAGIREVSPVIDGKGGTIRIKVGLQEAEQWPLGTPVVGKLRTSQREGIVLPYTAIASAAGEPAVWLVNPKNHSVSLRKISVGRYRQNDFVVTGGVAAPDVIVTEGGKFLKEGQAVAWEGK</sequence>
<feature type="domain" description="Multidrug resistance protein MdtA-like C-terminal permuted SH3" evidence="7">
    <location>
        <begin position="312"/>
        <end position="371"/>
    </location>
</feature>
<gene>
    <name evidence="8" type="ORF">BN77_3817</name>
</gene>
<dbReference type="SUPFAM" id="SSF111369">
    <property type="entry name" value="HlyD-like secretion proteins"/>
    <property type="match status" value="1"/>
</dbReference>
<dbReference type="AlphaFoldDB" id="K0PJW9"/>
<dbReference type="InterPro" id="IPR058625">
    <property type="entry name" value="MdtA-like_BSH"/>
</dbReference>
<dbReference type="Proteomes" id="UP000009319">
    <property type="component" value="Unassembled WGS sequence"/>
</dbReference>
<dbReference type="NCBIfam" id="TIGR01730">
    <property type="entry name" value="RND_mfp"/>
    <property type="match status" value="1"/>
</dbReference>
<evidence type="ECO:0000256" key="4">
    <source>
        <dbReference type="SAM" id="MobiDB-lite"/>
    </source>
</evidence>
<dbReference type="GO" id="GO:1990281">
    <property type="term" value="C:efflux pump complex"/>
    <property type="evidence" value="ECO:0007669"/>
    <property type="project" value="TreeGrafter"/>
</dbReference>
<proteinExistence type="inferred from homology"/>